<sequence length="221" mass="24115">MWRGKNQFACIWDLWNKVHEQVMRAIPCHACSLSPSSSRRRQAPTPRHASAPNQAPTPQPVRQAPMPQRDRQAPTPQSARRDSTPLPARWASTPQPTCPAPMPRPARQAHPGGTPGGAPKGGGTVTPAPALTLCPSLRTPVTIITRSCAILDSPGHYFVDLTPLSAPHFVPCVSIDVVIFPLHFATTLEECLGSLSIWKTHLRPSFNFLTDVLRCCFIIST</sequence>
<evidence type="ECO:0000313" key="3">
    <source>
        <dbReference type="Proteomes" id="UP000314982"/>
    </source>
</evidence>
<protein>
    <submittedName>
        <fullName evidence="2">Uncharacterized protein</fullName>
    </submittedName>
</protein>
<reference evidence="2" key="2">
    <citation type="submission" date="2025-08" db="UniProtKB">
        <authorList>
            <consortium name="Ensembl"/>
        </authorList>
    </citation>
    <scope>IDENTIFICATION</scope>
</reference>
<proteinExistence type="predicted"/>
<reference evidence="3" key="1">
    <citation type="submission" date="2018-06" db="EMBL/GenBank/DDBJ databases">
        <title>Genome assembly of Danube salmon.</title>
        <authorList>
            <person name="Macqueen D.J."/>
            <person name="Gundappa M.K."/>
        </authorList>
    </citation>
    <scope>NUCLEOTIDE SEQUENCE [LARGE SCALE GENOMIC DNA]</scope>
</reference>
<keyword evidence="3" id="KW-1185">Reference proteome</keyword>
<evidence type="ECO:0000313" key="2">
    <source>
        <dbReference type="Ensembl" id="ENSHHUP00000061848.1"/>
    </source>
</evidence>
<dbReference type="Ensembl" id="ENSHHUT00000063940.1">
    <property type="protein sequence ID" value="ENSHHUP00000061848.1"/>
    <property type="gene ID" value="ENSHHUG00000036611.1"/>
</dbReference>
<evidence type="ECO:0000256" key="1">
    <source>
        <dbReference type="SAM" id="MobiDB-lite"/>
    </source>
</evidence>
<name>A0A4W5PI58_9TELE</name>
<dbReference type="Proteomes" id="UP000314982">
    <property type="component" value="Unassembled WGS sequence"/>
</dbReference>
<dbReference type="AlphaFoldDB" id="A0A4W5PI58"/>
<feature type="region of interest" description="Disordered" evidence="1">
    <location>
        <begin position="31"/>
        <end position="124"/>
    </location>
</feature>
<accession>A0A4W5PI58</accession>
<reference evidence="2" key="3">
    <citation type="submission" date="2025-09" db="UniProtKB">
        <authorList>
            <consortium name="Ensembl"/>
        </authorList>
    </citation>
    <scope>IDENTIFICATION</scope>
</reference>
<feature type="compositionally biased region" description="Gly residues" evidence="1">
    <location>
        <begin position="113"/>
        <end position="124"/>
    </location>
</feature>
<organism evidence="2 3">
    <name type="scientific">Hucho hucho</name>
    <name type="common">huchen</name>
    <dbReference type="NCBI Taxonomy" id="62062"/>
    <lineage>
        <taxon>Eukaryota</taxon>
        <taxon>Metazoa</taxon>
        <taxon>Chordata</taxon>
        <taxon>Craniata</taxon>
        <taxon>Vertebrata</taxon>
        <taxon>Euteleostomi</taxon>
        <taxon>Actinopterygii</taxon>
        <taxon>Neopterygii</taxon>
        <taxon>Teleostei</taxon>
        <taxon>Protacanthopterygii</taxon>
        <taxon>Salmoniformes</taxon>
        <taxon>Salmonidae</taxon>
        <taxon>Salmoninae</taxon>
        <taxon>Hucho</taxon>
    </lineage>
</organism>